<evidence type="ECO:0000313" key="1">
    <source>
        <dbReference type="EMBL" id="TVY46829.1"/>
    </source>
</evidence>
<dbReference type="AlphaFoldDB" id="A0A8H8UJE5"/>
<accession>A0A8H8UJE5</accession>
<evidence type="ECO:0008006" key="3">
    <source>
        <dbReference type="Google" id="ProtNLM"/>
    </source>
</evidence>
<proteinExistence type="predicted"/>
<dbReference type="Gene3D" id="3.30.710.10">
    <property type="entry name" value="Potassium Channel Kv1.1, Chain A"/>
    <property type="match status" value="1"/>
</dbReference>
<evidence type="ECO:0000313" key="2">
    <source>
        <dbReference type="Proteomes" id="UP000443090"/>
    </source>
</evidence>
<dbReference type="Proteomes" id="UP000443090">
    <property type="component" value="Unassembled WGS sequence"/>
</dbReference>
<comment type="caution">
    <text evidence="1">The sequence shown here is derived from an EMBL/GenBank/DDBJ whole genome shotgun (WGS) entry which is preliminary data.</text>
</comment>
<protein>
    <recommendedName>
        <fullName evidence="3">BTB domain-containing protein</fullName>
    </recommendedName>
</protein>
<dbReference type="EMBL" id="QGMI01000125">
    <property type="protein sequence ID" value="TVY46829.1"/>
    <property type="molecule type" value="Genomic_DNA"/>
</dbReference>
<sequence>MAPEIQTFDPESDLTFILTRPPSPSISTELVGSNEPSLHHKTPAKSEHIHFLVSSKHMKMASSVFKAMLSGPFNEGETLAATGKVEISLPEDDPVAFTILMNIIHHRSRAVPRKITLKSLVAVAILTDKYEFHQDVETYGEIWLKALKLAVEVSDLSVYDVFSWLSVAWVFRRQASENHLSRLIKEIVLNRTWDDDDDPRLEAFAEGFPLLPQRLIETLQQQRQTAIGEALNIVEIVAMSFKGPSVQCVNEDPQCDAIALGNFLKFAMEIGVFPAPKAPYAGLSFSDIAKELGGLNFVTGCQHPDKNHKYRDWRRIKGLVKSSLTKVKETRKGLDLSAFNCGKVWTWEVRITFKESSSDCLNHSTSNET</sequence>
<name>A0A8H8UJE5_9HELO</name>
<organism evidence="1 2">
    <name type="scientific">Lachnellula occidentalis</name>
    <dbReference type="NCBI Taxonomy" id="215460"/>
    <lineage>
        <taxon>Eukaryota</taxon>
        <taxon>Fungi</taxon>
        <taxon>Dikarya</taxon>
        <taxon>Ascomycota</taxon>
        <taxon>Pezizomycotina</taxon>
        <taxon>Leotiomycetes</taxon>
        <taxon>Helotiales</taxon>
        <taxon>Lachnaceae</taxon>
        <taxon>Lachnellula</taxon>
    </lineage>
</organism>
<dbReference type="InterPro" id="IPR011333">
    <property type="entry name" value="SKP1/BTB/POZ_sf"/>
</dbReference>
<reference evidence="1 2" key="1">
    <citation type="submission" date="2018-05" db="EMBL/GenBank/DDBJ databases">
        <title>Genome sequencing and assembly of the regulated plant pathogen Lachnellula willkommii and related sister species for the development of diagnostic species identification markers.</title>
        <authorList>
            <person name="Giroux E."/>
            <person name="Bilodeau G."/>
        </authorList>
    </citation>
    <scope>NUCLEOTIDE SEQUENCE [LARGE SCALE GENOMIC DNA]</scope>
    <source>
        <strain evidence="1 2">CBS 160.35</strain>
    </source>
</reference>
<gene>
    <name evidence="1" type="ORF">LOCC1_G003391</name>
</gene>
<dbReference type="OrthoDB" id="5326346at2759"/>
<keyword evidence="2" id="KW-1185">Reference proteome</keyword>